<name>A0AAV2FUX7_9ROSI</name>
<dbReference type="InterPro" id="IPR032675">
    <property type="entry name" value="LRR_dom_sf"/>
</dbReference>
<organism evidence="1 2">
    <name type="scientific">Linum trigynum</name>
    <dbReference type="NCBI Taxonomy" id="586398"/>
    <lineage>
        <taxon>Eukaryota</taxon>
        <taxon>Viridiplantae</taxon>
        <taxon>Streptophyta</taxon>
        <taxon>Embryophyta</taxon>
        <taxon>Tracheophyta</taxon>
        <taxon>Spermatophyta</taxon>
        <taxon>Magnoliopsida</taxon>
        <taxon>eudicotyledons</taxon>
        <taxon>Gunneridae</taxon>
        <taxon>Pentapetalae</taxon>
        <taxon>rosids</taxon>
        <taxon>fabids</taxon>
        <taxon>Malpighiales</taxon>
        <taxon>Linaceae</taxon>
        <taxon>Linum</taxon>
    </lineage>
</organism>
<gene>
    <name evidence="1" type="ORF">LTRI10_LOCUS41512</name>
</gene>
<dbReference type="AlphaFoldDB" id="A0AAV2FUX7"/>
<dbReference type="Gene3D" id="3.80.10.10">
    <property type="entry name" value="Ribonuclease Inhibitor"/>
    <property type="match status" value="1"/>
</dbReference>
<accession>A0AAV2FUX7</accession>
<keyword evidence="2" id="KW-1185">Reference proteome</keyword>
<protein>
    <submittedName>
        <fullName evidence="1">Uncharacterized protein</fullName>
    </submittedName>
</protein>
<proteinExistence type="predicted"/>
<sequence length="185" mass="20557">MIKHAFSHDAQRLVLDAGTCRNSGYSFTGLSGWTPNPNLKSLELRHLLLCDGLGSSGFQTLTALNLAFCRLETTDHHEVDDLDLFSNFPCLTNLVMSNMRHTGAVKCIKVHGPQLLRLELDSLERFKIEIFSPKLKIFHVSQFVTPERGLTKLIVLSLDHAEISVPLGVVERGETSGTATFRLIV</sequence>
<evidence type="ECO:0000313" key="1">
    <source>
        <dbReference type="EMBL" id="CAL1401458.1"/>
    </source>
</evidence>
<evidence type="ECO:0000313" key="2">
    <source>
        <dbReference type="Proteomes" id="UP001497516"/>
    </source>
</evidence>
<dbReference type="Proteomes" id="UP001497516">
    <property type="component" value="Chromosome 7"/>
</dbReference>
<reference evidence="1 2" key="1">
    <citation type="submission" date="2024-04" db="EMBL/GenBank/DDBJ databases">
        <authorList>
            <person name="Fracassetti M."/>
        </authorList>
    </citation>
    <scope>NUCLEOTIDE SEQUENCE [LARGE SCALE GENOMIC DNA]</scope>
</reference>
<dbReference type="SUPFAM" id="SSF52047">
    <property type="entry name" value="RNI-like"/>
    <property type="match status" value="1"/>
</dbReference>
<dbReference type="EMBL" id="OZ034820">
    <property type="protein sequence ID" value="CAL1401458.1"/>
    <property type="molecule type" value="Genomic_DNA"/>
</dbReference>